<keyword evidence="3" id="KW-1185">Reference proteome</keyword>
<dbReference type="KEGG" id="msto:MSTO_30430"/>
<gene>
    <name evidence="2" type="ORF">MSTO_30430</name>
</gene>
<organism evidence="2 3">
    <name type="scientific">Mycobacterium stomatepiae</name>
    <dbReference type="NCBI Taxonomy" id="470076"/>
    <lineage>
        <taxon>Bacteria</taxon>
        <taxon>Bacillati</taxon>
        <taxon>Actinomycetota</taxon>
        <taxon>Actinomycetes</taxon>
        <taxon>Mycobacteriales</taxon>
        <taxon>Mycobacteriaceae</taxon>
        <taxon>Mycobacterium</taxon>
        <taxon>Mycobacterium simiae complex</taxon>
    </lineage>
</organism>
<sequence length="197" mass="21432">MVKERKTSDGAVVSPDNFARAETDLYFGKAVADGGFGTLIHIRESMPLDKQLVVRSNRDTLYSTGAFDLDAGPVTISLPDADDRFMSMQVITEDHYVPAVFYGQGEHTLDRDGIGTRYVLAALRILVDPDDDSDLATVHALQDAVVVRQLDTGSFDIPSGTLSARRPSGTRSVSWGPPCPTPRPCSARRMTATRCDI</sequence>
<evidence type="ECO:0000313" key="2">
    <source>
        <dbReference type="EMBL" id="BBY22838.1"/>
    </source>
</evidence>
<feature type="domain" description="DUF1254" evidence="1">
    <location>
        <begin position="37"/>
        <end position="91"/>
    </location>
</feature>
<protein>
    <recommendedName>
        <fullName evidence="1">DUF1254 domain-containing protein</fullName>
    </recommendedName>
</protein>
<evidence type="ECO:0000313" key="3">
    <source>
        <dbReference type="Proteomes" id="UP000467130"/>
    </source>
</evidence>
<dbReference type="Gene3D" id="2.60.40.1610">
    <property type="entry name" value="Domain of unknown function DUF1254"/>
    <property type="match status" value="1"/>
</dbReference>
<dbReference type="InterPro" id="IPR037050">
    <property type="entry name" value="DUF1254_sf"/>
</dbReference>
<accession>A0A7I7Q942</accession>
<evidence type="ECO:0000259" key="1">
    <source>
        <dbReference type="Pfam" id="PF06863"/>
    </source>
</evidence>
<proteinExistence type="predicted"/>
<reference evidence="2 3" key="1">
    <citation type="journal article" date="2019" name="Emerg. Microbes Infect.">
        <title>Comprehensive subspecies identification of 175 nontuberculous mycobacteria species based on 7547 genomic profiles.</title>
        <authorList>
            <person name="Matsumoto Y."/>
            <person name="Kinjo T."/>
            <person name="Motooka D."/>
            <person name="Nabeya D."/>
            <person name="Jung N."/>
            <person name="Uechi K."/>
            <person name="Horii T."/>
            <person name="Iida T."/>
            <person name="Fujita J."/>
            <person name="Nakamura S."/>
        </authorList>
    </citation>
    <scope>NUCLEOTIDE SEQUENCE [LARGE SCALE GENOMIC DNA]</scope>
    <source>
        <strain evidence="2 3">JCM 17783</strain>
    </source>
</reference>
<dbReference type="SUPFAM" id="SSF160935">
    <property type="entry name" value="VPA0735-like"/>
    <property type="match status" value="1"/>
</dbReference>
<dbReference type="Pfam" id="PF06863">
    <property type="entry name" value="DUF1254"/>
    <property type="match status" value="1"/>
</dbReference>
<dbReference type="AlphaFoldDB" id="A0A7I7Q942"/>
<dbReference type="InterPro" id="IPR010679">
    <property type="entry name" value="DUF1254"/>
</dbReference>
<dbReference type="Proteomes" id="UP000467130">
    <property type="component" value="Chromosome"/>
</dbReference>
<name>A0A7I7Q942_9MYCO</name>
<dbReference type="EMBL" id="AP022587">
    <property type="protein sequence ID" value="BBY22838.1"/>
    <property type="molecule type" value="Genomic_DNA"/>
</dbReference>